<sequence>MTPSAESAPNLADLRGLHLPANAAGAIQGEVVAAIILGFAAALLVGALRYWRARRRSTVRRAALRDLQAARALEPEARLVAQARLLRRTARTLDGDAVADLRGSDWAARLDRIFATDFFGKGAGRVLVDGLYGRRATPDVAAIDAELARLLARIRA</sequence>
<reference evidence="3" key="1">
    <citation type="submission" date="2018-05" db="EMBL/GenBank/DDBJ databases">
        <title>Complete Genome Sequence of Methylobacterium sp. 17SD2-17.</title>
        <authorList>
            <person name="Srinivasan S."/>
        </authorList>
    </citation>
    <scope>NUCLEOTIDE SEQUENCE [LARGE SCALE GENOMIC DNA]</scope>
    <source>
        <strain evidence="3">17SD2-17</strain>
    </source>
</reference>
<accession>A0A2U8W623</accession>
<organism evidence="2 3">
    <name type="scientific">Methylobacterium durans</name>
    <dbReference type="NCBI Taxonomy" id="2202825"/>
    <lineage>
        <taxon>Bacteria</taxon>
        <taxon>Pseudomonadati</taxon>
        <taxon>Pseudomonadota</taxon>
        <taxon>Alphaproteobacteria</taxon>
        <taxon>Hyphomicrobiales</taxon>
        <taxon>Methylobacteriaceae</taxon>
        <taxon>Methylobacterium</taxon>
    </lineage>
</organism>
<evidence type="ECO:0000313" key="2">
    <source>
        <dbReference type="EMBL" id="AWN40970.1"/>
    </source>
</evidence>
<keyword evidence="1" id="KW-1133">Transmembrane helix</keyword>
<dbReference type="RefSeq" id="WP_109889573.1">
    <property type="nucleotide sequence ID" value="NZ_CP029550.1"/>
</dbReference>
<evidence type="ECO:0000256" key="1">
    <source>
        <dbReference type="SAM" id="Phobius"/>
    </source>
</evidence>
<evidence type="ECO:0000313" key="3">
    <source>
        <dbReference type="Proteomes" id="UP000245926"/>
    </source>
</evidence>
<dbReference type="KEGG" id="mets:DK389_11105"/>
<dbReference type="EMBL" id="CP029550">
    <property type="protein sequence ID" value="AWN40970.1"/>
    <property type="molecule type" value="Genomic_DNA"/>
</dbReference>
<dbReference type="AlphaFoldDB" id="A0A2U8W623"/>
<keyword evidence="1" id="KW-0812">Transmembrane</keyword>
<name>A0A2U8W623_9HYPH</name>
<feature type="transmembrane region" description="Helical" evidence="1">
    <location>
        <begin position="31"/>
        <end position="51"/>
    </location>
</feature>
<proteinExistence type="predicted"/>
<keyword evidence="3" id="KW-1185">Reference proteome</keyword>
<dbReference type="Pfam" id="PF14316">
    <property type="entry name" value="DUF4381"/>
    <property type="match status" value="1"/>
</dbReference>
<dbReference type="InterPro" id="IPR025489">
    <property type="entry name" value="DUF4381"/>
</dbReference>
<dbReference type="Proteomes" id="UP000245926">
    <property type="component" value="Chromosome"/>
</dbReference>
<keyword evidence="1" id="KW-0472">Membrane</keyword>
<protein>
    <submittedName>
        <fullName evidence="2">DUF4381 domain-containing protein</fullName>
    </submittedName>
</protein>
<dbReference type="OrthoDB" id="8448886at2"/>
<gene>
    <name evidence="2" type="ORF">DK389_11105</name>
</gene>